<accession>A0ABT2KT27</accession>
<dbReference type="PANTHER" id="PTHR38340">
    <property type="entry name" value="S-LAYER PROTEIN"/>
    <property type="match status" value="1"/>
</dbReference>
<feature type="compositionally biased region" description="Basic residues" evidence="3">
    <location>
        <begin position="238"/>
        <end position="280"/>
    </location>
</feature>
<dbReference type="RefSeq" id="WP_311735018.1">
    <property type="nucleotide sequence ID" value="NZ_NTHN02000048.1"/>
</dbReference>
<keyword evidence="5" id="KW-1185">Reference proteome</keyword>
<dbReference type="InterPro" id="IPR001343">
    <property type="entry name" value="Hemolysn_Ca-bd"/>
</dbReference>
<dbReference type="SUPFAM" id="SSF51120">
    <property type="entry name" value="beta-Roll"/>
    <property type="match status" value="2"/>
</dbReference>
<comment type="caution">
    <text evidence="4">The sequence shown here is derived from an EMBL/GenBank/DDBJ whole genome shotgun (WGS) entry which is preliminary data.</text>
</comment>
<name>A0ABT2KT27_9RHOB</name>
<dbReference type="InterPro" id="IPR050557">
    <property type="entry name" value="RTX_toxin/Mannuronan_C5-epim"/>
</dbReference>
<sequence>MTVYAVTQENWNDPAFWAAISESSAGHTLDLSGLPDGVEVEFDQANLVLFLHHDGGSFLIGDTTAPAVFDAQLGAGTDWSYFSLLTGGAGDDTLGGGEGDDTLWGGAGDDSFLGYAGDDLIYGGDGGDTVHAGSGADTVIGGAGDDSLSGNEGDDWLEGGAGSDSLYGQEGDDYVSGGEGDDTLEGNEGSDTIHGGAGNDWMRGSYGNDELWGGTGDDSYWGGWGGRYLPHRERLRQRHGGCRGRGRGAGRHARPVAGHRRAAHRSGRHQPRDRQRHRWHEHADLRRGRAHHPRRRSGYAGAGGWRRTRCGAGLRGAERSWWRDLCGQ</sequence>
<comment type="subcellular location">
    <subcellularLocation>
        <location evidence="1">Secreted</location>
    </subcellularLocation>
</comment>
<dbReference type="PRINTS" id="PR00313">
    <property type="entry name" value="CABNDNGRPT"/>
</dbReference>
<dbReference type="PANTHER" id="PTHR38340:SF1">
    <property type="entry name" value="S-LAYER PROTEIN"/>
    <property type="match status" value="1"/>
</dbReference>
<evidence type="ECO:0000256" key="3">
    <source>
        <dbReference type="SAM" id="MobiDB-lite"/>
    </source>
</evidence>
<proteinExistence type="predicted"/>
<feature type="region of interest" description="Disordered" evidence="3">
    <location>
        <begin position="238"/>
        <end position="303"/>
    </location>
</feature>
<dbReference type="Gene3D" id="2.150.10.10">
    <property type="entry name" value="Serralysin-like metalloprotease, C-terminal"/>
    <property type="match status" value="3"/>
</dbReference>
<dbReference type="PROSITE" id="PS00330">
    <property type="entry name" value="HEMOLYSIN_CALCIUM"/>
    <property type="match status" value="1"/>
</dbReference>
<dbReference type="Pfam" id="PF00353">
    <property type="entry name" value="HemolysinCabind"/>
    <property type="match status" value="3"/>
</dbReference>
<organism evidence="4 5">
    <name type="scientific">Alloyangia mangrovi</name>
    <dbReference type="NCBI Taxonomy" id="1779329"/>
    <lineage>
        <taxon>Bacteria</taxon>
        <taxon>Pseudomonadati</taxon>
        <taxon>Pseudomonadota</taxon>
        <taxon>Alphaproteobacteria</taxon>
        <taxon>Rhodobacterales</taxon>
        <taxon>Roseobacteraceae</taxon>
        <taxon>Alloyangia</taxon>
    </lineage>
</organism>
<dbReference type="InterPro" id="IPR018511">
    <property type="entry name" value="Hemolysin-typ_Ca-bd_CS"/>
</dbReference>
<evidence type="ECO:0000313" key="4">
    <source>
        <dbReference type="EMBL" id="MCT4372537.1"/>
    </source>
</evidence>
<evidence type="ECO:0000313" key="5">
    <source>
        <dbReference type="Proteomes" id="UP000217448"/>
    </source>
</evidence>
<evidence type="ECO:0008006" key="6">
    <source>
        <dbReference type="Google" id="ProtNLM"/>
    </source>
</evidence>
<dbReference type="InterPro" id="IPR011049">
    <property type="entry name" value="Serralysin-like_metalloprot_C"/>
</dbReference>
<evidence type="ECO:0000256" key="2">
    <source>
        <dbReference type="ARBA" id="ARBA00022525"/>
    </source>
</evidence>
<evidence type="ECO:0000256" key="1">
    <source>
        <dbReference type="ARBA" id="ARBA00004613"/>
    </source>
</evidence>
<keyword evidence="2" id="KW-0964">Secreted</keyword>
<dbReference type="Proteomes" id="UP000217448">
    <property type="component" value="Unassembled WGS sequence"/>
</dbReference>
<reference evidence="5" key="1">
    <citation type="submission" date="2023-07" db="EMBL/GenBank/DDBJ databases">
        <title>Yangia mangrovi SAOS 153D genome.</title>
        <authorList>
            <person name="Verma A."/>
            <person name="Pal Y."/>
            <person name="Sundharam S."/>
            <person name="Bisht B."/>
            <person name="Srinivasan K."/>
        </authorList>
    </citation>
    <scope>NUCLEOTIDE SEQUENCE [LARGE SCALE GENOMIC DNA]</scope>
    <source>
        <strain evidence="5">SAOS 153D</strain>
    </source>
</reference>
<protein>
    <recommendedName>
        <fullName evidence="6">Calcium-binding protein</fullName>
    </recommendedName>
</protein>
<gene>
    <name evidence="4" type="ORF">CLG85_020370</name>
</gene>
<dbReference type="EMBL" id="NTHN02000048">
    <property type="protein sequence ID" value="MCT4372537.1"/>
    <property type="molecule type" value="Genomic_DNA"/>
</dbReference>
<feature type="compositionally biased region" description="Basic residues" evidence="3">
    <location>
        <begin position="288"/>
        <end position="297"/>
    </location>
</feature>
<feature type="region of interest" description="Disordered" evidence="3">
    <location>
        <begin position="137"/>
        <end position="200"/>
    </location>
</feature>